<evidence type="ECO:0000313" key="2">
    <source>
        <dbReference type="EMBL" id="GLK99390.1"/>
    </source>
</evidence>
<dbReference type="RefSeq" id="WP_261961647.1">
    <property type="nucleotide sequence ID" value="NZ_BAAAXA010000001.1"/>
</dbReference>
<sequence>MSAFAAEWVKVRTLRSTFLTLGATVAVGGALAFVVAAGMRNVEAAHFDAVFATFYSLTLAQLALVVFGVFTVGGEYAGGTIRPTLAAVPDRRRYYLAKVAVIGACAAVTSALTVGVAFAVGSVELGARRMGPAPGPIAGAFLYLLLITLFAAGVAQLLRGSTAALAVLMPLFFLGSQGLGNVPGVRAVAQFLPDQAGLVVLRLYDRGFGPWGGLGILALWTAAALVGGYLTLRRRDA</sequence>
<dbReference type="EMBL" id="BSFP01000004">
    <property type="protein sequence ID" value="GLK99390.1"/>
    <property type="molecule type" value="Genomic_DNA"/>
</dbReference>
<gene>
    <name evidence="2" type="ORF">GCM10017581_011310</name>
</gene>
<feature type="transmembrane region" description="Helical" evidence="1">
    <location>
        <begin position="165"/>
        <end position="188"/>
    </location>
</feature>
<proteinExistence type="predicted"/>
<keyword evidence="1" id="KW-0472">Membrane</keyword>
<reference evidence="2" key="2">
    <citation type="submission" date="2023-01" db="EMBL/GenBank/DDBJ databases">
        <authorList>
            <person name="Sun Q."/>
            <person name="Evtushenko L."/>
        </authorList>
    </citation>
    <scope>NUCLEOTIDE SEQUENCE</scope>
    <source>
        <strain evidence="2">VKM Ac-1321</strain>
    </source>
</reference>
<feature type="transmembrane region" description="Helical" evidence="1">
    <location>
        <begin position="95"/>
        <end position="120"/>
    </location>
</feature>
<name>A0A9W6KFN9_9ACTN</name>
<dbReference type="Pfam" id="PF12730">
    <property type="entry name" value="ABC2_membrane_4"/>
    <property type="match status" value="1"/>
</dbReference>
<dbReference type="Proteomes" id="UP001143480">
    <property type="component" value="Unassembled WGS sequence"/>
</dbReference>
<comment type="caution">
    <text evidence="2">The sequence shown here is derived from an EMBL/GenBank/DDBJ whole genome shotgun (WGS) entry which is preliminary data.</text>
</comment>
<keyword evidence="3" id="KW-1185">Reference proteome</keyword>
<feature type="transmembrane region" description="Helical" evidence="1">
    <location>
        <begin position="208"/>
        <end position="232"/>
    </location>
</feature>
<keyword evidence="1" id="KW-1133">Transmembrane helix</keyword>
<feature type="transmembrane region" description="Helical" evidence="1">
    <location>
        <begin position="51"/>
        <end position="74"/>
    </location>
</feature>
<reference evidence="2" key="1">
    <citation type="journal article" date="2014" name="Int. J. Syst. Evol. Microbiol.">
        <title>Complete genome sequence of Corynebacterium casei LMG S-19264T (=DSM 44701T), isolated from a smear-ripened cheese.</title>
        <authorList>
            <consortium name="US DOE Joint Genome Institute (JGI-PGF)"/>
            <person name="Walter F."/>
            <person name="Albersmeier A."/>
            <person name="Kalinowski J."/>
            <person name="Ruckert C."/>
        </authorList>
    </citation>
    <scope>NUCLEOTIDE SEQUENCE</scope>
    <source>
        <strain evidence="2">VKM Ac-1321</strain>
    </source>
</reference>
<organism evidence="2 3">
    <name type="scientific">Dactylosporangium matsuzakiense</name>
    <dbReference type="NCBI Taxonomy" id="53360"/>
    <lineage>
        <taxon>Bacteria</taxon>
        <taxon>Bacillati</taxon>
        <taxon>Actinomycetota</taxon>
        <taxon>Actinomycetes</taxon>
        <taxon>Micromonosporales</taxon>
        <taxon>Micromonosporaceae</taxon>
        <taxon>Dactylosporangium</taxon>
    </lineage>
</organism>
<protein>
    <submittedName>
        <fullName evidence="2">ABC transporter</fullName>
    </submittedName>
</protein>
<evidence type="ECO:0000313" key="3">
    <source>
        <dbReference type="Proteomes" id="UP001143480"/>
    </source>
</evidence>
<feature type="transmembrane region" description="Helical" evidence="1">
    <location>
        <begin position="140"/>
        <end position="158"/>
    </location>
</feature>
<accession>A0A9W6KFN9</accession>
<dbReference type="AlphaFoldDB" id="A0A9W6KFN9"/>
<keyword evidence="1" id="KW-0812">Transmembrane</keyword>
<feature type="transmembrane region" description="Helical" evidence="1">
    <location>
        <begin position="18"/>
        <end position="39"/>
    </location>
</feature>
<evidence type="ECO:0000256" key="1">
    <source>
        <dbReference type="SAM" id="Phobius"/>
    </source>
</evidence>